<name>A0ABT7R0R9_9BACT</name>
<comment type="caution">
    <text evidence="2">The sequence shown here is derived from an EMBL/GenBank/DDBJ whole genome shotgun (WGS) entry which is preliminary data.</text>
</comment>
<keyword evidence="1" id="KW-0812">Transmembrane</keyword>
<accession>A0ABT7R0R9</accession>
<evidence type="ECO:0000313" key="2">
    <source>
        <dbReference type="EMBL" id="MDM5272689.1"/>
    </source>
</evidence>
<dbReference type="EMBL" id="JAQIBD010000005">
    <property type="protein sequence ID" value="MDM5272689.1"/>
    <property type="molecule type" value="Genomic_DNA"/>
</dbReference>
<evidence type="ECO:0000256" key="1">
    <source>
        <dbReference type="SAM" id="Phobius"/>
    </source>
</evidence>
<dbReference type="RefSeq" id="WP_289414531.1">
    <property type="nucleotide sequence ID" value="NZ_JAQIBD010000005.1"/>
</dbReference>
<protein>
    <submittedName>
        <fullName evidence="2">Uncharacterized protein</fullName>
    </submittedName>
</protein>
<feature type="transmembrane region" description="Helical" evidence="1">
    <location>
        <begin position="170"/>
        <end position="188"/>
    </location>
</feature>
<evidence type="ECO:0000313" key="3">
    <source>
        <dbReference type="Proteomes" id="UP001169069"/>
    </source>
</evidence>
<feature type="transmembrane region" description="Helical" evidence="1">
    <location>
        <begin position="37"/>
        <end position="55"/>
    </location>
</feature>
<gene>
    <name evidence="2" type="ORF">PGH07_10945</name>
</gene>
<feature type="transmembrane region" description="Helical" evidence="1">
    <location>
        <begin position="7"/>
        <end position="25"/>
    </location>
</feature>
<keyword evidence="1" id="KW-0472">Membrane</keyword>
<sequence length="192" mass="21829">MGAGITIVFWIIILVFLSSVIAIMIKKDSYSKTFLRVFTSLIVFIFIFVGINQLGSQLIGKRSGGFFDSGYCEVQNGYTIEWIDSFDDAVLKDGEKILATNVKSFSEKFVFALQDNLLFIRKSNEPKNLIIDTQTKTSIPFDDFETKTKTLIFKTPKEYLEEQSKKPAKILLFFGAFIIAILCAVVFFKKYS</sequence>
<reference evidence="2" key="1">
    <citation type="submission" date="2023-01" db="EMBL/GenBank/DDBJ databases">
        <title>Sulfurovum sp. zt1-1 genome assembly.</title>
        <authorList>
            <person name="Wang J."/>
        </authorList>
    </citation>
    <scope>NUCLEOTIDE SEQUENCE</scope>
    <source>
        <strain evidence="2">Zt1-1</strain>
    </source>
</reference>
<keyword evidence="3" id="KW-1185">Reference proteome</keyword>
<proteinExistence type="predicted"/>
<dbReference type="Proteomes" id="UP001169069">
    <property type="component" value="Unassembled WGS sequence"/>
</dbReference>
<keyword evidence="1" id="KW-1133">Transmembrane helix</keyword>
<organism evidence="2 3">
    <name type="scientific">Sulfurovum zhangzhouensis</name>
    <dbReference type="NCBI Taxonomy" id="3019067"/>
    <lineage>
        <taxon>Bacteria</taxon>
        <taxon>Pseudomonadati</taxon>
        <taxon>Campylobacterota</taxon>
        <taxon>Epsilonproteobacteria</taxon>
        <taxon>Campylobacterales</taxon>
        <taxon>Sulfurovaceae</taxon>
        <taxon>Sulfurovum</taxon>
    </lineage>
</organism>